<comment type="caution">
    <text evidence="1">The sequence shown here is derived from an EMBL/GenBank/DDBJ whole genome shotgun (WGS) entry which is preliminary data.</text>
</comment>
<evidence type="ECO:0000313" key="1">
    <source>
        <dbReference type="EMBL" id="GAG60042.1"/>
    </source>
</evidence>
<dbReference type="AlphaFoldDB" id="X0ZPS9"/>
<name>X0ZPS9_9ZZZZ</name>
<reference evidence="1" key="1">
    <citation type="journal article" date="2014" name="Front. Microbiol.">
        <title>High frequency of phylogenetically diverse reductive dehalogenase-homologous genes in deep subseafloor sedimentary metagenomes.</title>
        <authorList>
            <person name="Kawai M."/>
            <person name="Futagami T."/>
            <person name="Toyoda A."/>
            <person name="Takaki Y."/>
            <person name="Nishi S."/>
            <person name="Hori S."/>
            <person name="Arai W."/>
            <person name="Tsubouchi T."/>
            <person name="Morono Y."/>
            <person name="Uchiyama I."/>
            <person name="Ito T."/>
            <person name="Fujiyama A."/>
            <person name="Inagaki F."/>
            <person name="Takami H."/>
        </authorList>
    </citation>
    <scope>NUCLEOTIDE SEQUENCE</scope>
    <source>
        <strain evidence="1">Expedition CK06-06</strain>
    </source>
</reference>
<gene>
    <name evidence="1" type="ORF">S01H4_03881</name>
</gene>
<organism evidence="1">
    <name type="scientific">marine sediment metagenome</name>
    <dbReference type="NCBI Taxonomy" id="412755"/>
    <lineage>
        <taxon>unclassified sequences</taxon>
        <taxon>metagenomes</taxon>
        <taxon>ecological metagenomes</taxon>
    </lineage>
</organism>
<protein>
    <submittedName>
        <fullName evidence="1">Uncharacterized protein</fullName>
    </submittedName>
</protein>
<accession>X0ZPS9</accession>
<dbReference type="EMBL" id="BART01000989">
    <property type="protein sequence ID" value="GAG60042.1"/>
    <property type="molecule type" value="Genomic_DNA"/>
</dbReference>
<proteinExistence type="predicted"/>
<sequence>MAQFDEFQLTYVQRVHDTRVTNVLTYQQTSADGTGDARQALADGWFASTAQGEYLNLMGTLWTDLCAEVRQLNLPGQDFFRVLSTPDVGTQTGTLNPATAVQLVHFPSTSGPGQQGTIYISGAPVGIEDKNNIQQTAMATYVAWSEMFLVA</sequence>
<feature type="non-terminal residue" evidence="1">
    <location>
        <position position="151"/>
    </location>
</feature>